<organism evidence="2 3">
    <name type="scientific">Didymodactylos carnosus</name>
    <dbReference type="NCBI Taxonomy" id="1234261"/>
    <lineage>
        <taxon>Eukaryota</taxon>
        <taxon>Metazoa</taxon>
        <taxon>Spiralia</taxon>
        <taxon>Gnathifera</taxon>
        <taxon>Rotifera</taxon>
        <taxon>Eurotatoria</taxon>
        <taxon>Bdelloidea</taxon>
        <taxon>Philodinida</taxon>
        <taxon>Philodinidae</taxon>
        <taxon>Didymodactylos</taxon>
    </lineage>
</organism>
<evidence type="ECO:0000256" key="1">
    <source>
        <dbReference type="SAM" id="MobiDB-lite"/>
    </source>
</evidence>
<evidence type="ECO:0000313" key="2">
    <source>
        <dbReference type="EMBL" id="CAF4681437.1"/>
    </source>
</evidence>
<comment type="caution">
    <text evidence="2">The sequence shown here is derived from an EMBL/GenBank/DDBJ whole genome shotgun (WGS) entry which is preliminary data.</text>
</comment>
<evidence type="ECO:0000313" key="3">
    <source>
        <dbReference type="Proteomes" id="UP000681722"/>
    </source>
</evidence>
<protein>
    <submittedName>
        <fullName evidence="2">Uncharacterized protein</fullName>
    </submittedName>
</protein>
<gene>
    <name evidence="2" type="ORF">SRO942_LOCUS51072</name>
</gene>
<feature type="non-terminal residue" evidence="2">
    <location>
        <position position="25"/>
    </location>
</feature>
<reference evidence="2" key="1">
    <citation type="submission" date="2021-02" db="EMBL/GenBank/DDBJ databases">
        <authorList>
            <person name="Nowell W R."/>
        </authorList>
    </citation>
    <scope>NUCLEOTIDE SEQUENCE</scope>
</reference>
<dbReference type="EMBL" id="CAJOBC010154232">
    <property type="protein sequence ID" value="CAF4681437.1"/>
    <property type="molecule type" value="Genomic_DNA"/>
</dbReference>
<accession>A0A8S3A3B5</accession>
<sequence length="25" mass="2924">MWSAHVLQVRSNPPENDENAFFCCE</sequence>
<name>A0A8S3A3B5_9BILA</name>
<feature type="region of interest" description="Disordered" evidence="1">
    <location>
        <begin position="1"/>
        <end position="25"/>
    </location>
</feature>
<dbReference type="Proteomes" id="UP000681722">
    <property type="component" value="Unassembled WGS sequence"/>
</dbReference>
<dbReference type="AlphaFoldDB" id="A0A8S3A3B5"/>
<proteinExistence type="predicted"/>